<accession>A0A8S4AW27</accession>
<evidence type="ECO:0000256" key="3">
    <source>
        <dbReference type="ARBA" id="ARBA00022553"/>
    </source>
</evidence>
<evidence type="ECO:0000256" key="6">
    <source>
        <dbReference type="ARBA" id="ARBA00023198"/>
    </source>
</evidence>
<comment type="caution">
    <text evidence="9">The sequence shown here is derived from an EMBL/GenBank/DDBJ whole genome shotgun (WGS) entry which is preliminary data.</text>
</comment>
<keyword evidence="3" id="KW-0597">Phosphoprotein</keyword>
<evidence type="ECO:0000259" key="8">
    <source>
        <dbReference type="PROSITE" id="PS50104"/>
    </source>
</evidence>
<dbReference type="GO" id="GO:0045087">
    <property type="term" value="P:innate immune response"/>
    <property type="evidence" value="ECO:0007669"/>
    <property type="project" value="UniProtKB-KW"/>
</dbReference>
<dbReference type="AlphaFoldDB" id="A0A8S4AW27"/>
<dbReference type="GO" id="GO:0006954">
    <property type="term" value="P:inflammatory response"/>
    <property type="evidence" value="ECO:0007669"/>
    <property type="project" value="UniProtKB-KW"/>
</dbReference>
<comment type="subcellular location">
    <subcellularLocation>
        <location evidence="1">Cytoplasm</location>
    </subcellularLocation>
</comment>
<evidence type="ECO:0000256" key="5">
    <source>
        <dbReference type="ARBA" id="ARBA00022859"/>
    </source>
</evidence>
<dbReference type="PANTHER" id="PTHR47230:SF1">
    <property type="entry name" value="TIR DOMAIN-CONTAINING ADAPTER MOLECULE 1"/>
    <property type="match status" value="1"/>
</dbReference>
<dbReference type="Proteomes" id="UP000677803">
    <property type="component" value="Unassembled WGS sequence"/>
</dbReference>
<dbReference type="Gene3D" id="3.40.50.10140">
    <property type="entry name" value="Toll/interleukin-1 receptor homology (TIR) domain"/>
    <property type="match status" value="1"/>
</dbReference>
<keyword evidence="2" id="KW-0963">Cytoplasm</keyword>
<protein>
    <submittedName>
        <fullName evidence="9">(Atlantic silverside) hypothetical protein</fullName>
    </submittedName>
</protein>
<keyword evidence="10" id="KW-1185">Reference proteome</keyword>
<evidence type="ECO:0000256" key="1">
    <source>
        <dbReference type="ARBA" id="ARBA00004496"/>
    </source>
</evidence>
<evidence type="ECO:0000313" key="10">
    <source>
        <dbReference type="Proteomes" id="UP000677803"/>
    </source>
</evidence>
<gene>
    <name evidence="9" type="ORF">MMEN_LOCUS7839</name>
</gene>
<dbReference type="Gene3D" id="1.25.40.780">
    <property type="match status" value="1"/>
</dbReference>
<feature type="domain" description="TIR" evidence="8">
    <location>
        <begin position="348"/>
        <end position="480"/>
    </location>
</feature>
<dbReference type="Pfam" id="PF17798">
    <property type="entry name" value="TRIF-NTD"/>
    <property type="match status" value="1"/>
</dbReference>
<evidence type="ECO:0000256" key="7">
    <source>
        <dbReference type="SAM" id="MobiDB-lite"/>
    </source>
</evidence>
<evidence type="ECO:0000256" key="4">
    <source>
        <dbReference type="ARBA" id="ARBA00022588"/>
    </source>
</evidence>
<keyword evidence="6" id="KW-0395">Inflammatory response</keyword>
<organism evidence="9 10">
    <name type="scientific">Menidia menidia</name>
    <name type="common">Atlantic silverside</name>
    <dbReference type="NCBI Taxonomy" id="238744"/>
    <lineage>
        <taxon>Eukaryota</taxon>
        <taxon>Metazoa</taxon>
        <taxon>Chordata</taxon>
        <taxon>Craniata</taxon>
        <taxon>Vertebrata</taxon>
        <taxon>Euteleostomi</taxon>
        <taxon>Actinopterygii</taxon>
        <taxon>Neopterygii</taxon>
        <taxon>Teleostei</taxon>
        <taxon>Neoteleostei</taxon>
        <taxon>Acanthomorphata</taxon>
        <taxon>Ovalentaria</taxon>
        <taxon>Atherinomorphae</taxon>
        <taxon>Atheriniformes</taxon>
        <taxon>Atherinopsidae</taxon>
        <taxon>Menidiinae</taxon>
        <taxon>Menidia</taxon>
    </lineage>
</organism>
<evidence type="ECO:0000313" key="9">
    <source>
        <dbReference type="EMBL" id="CAG5896781.1"/>
    </source>
</evidence>
<dbReference type="GO" id="GO:0032481">
    <property type="term" value="P:positive regulation of type I interferon production"/>
    <property type="evidence" value="ECO:0007669"/>
    <property type="project" value="TreeGrafter"/>
</dbReference>
<evidence type="ECO:0000256" key="2">
    <source>
        <dbReference type="ARBA" id="ARBA00022490"/>
    </source>
</evidence>
<dbReference type="SUPFAM" id="SSF52200">
    <property type="entry name" value="Toll/Interleukin receptor TIR domain"/>
    <property type="match status" value="1"/>
</dbReference>
<feature type="region of interest" description="Disordered" evidence="7">
    <location>
        <begin position="193"/>
        <end position="291"/>
    </location>
</feature>
<name>A0A8S4AW27_9TELE</name>
<dbReference type="EMBL" id="CAJRST010007779">
    <property type="protein sequence ID" value="CAG5896781.1"/>
    <property type="molecule type" value="Genomic_DNA"/>
</dbReference>
<dbReference type="InterPro" id="IPR046946">
    <property type="entry name" value="TCAM1/2"/>
</dbReference>
<feature type="compositionally biased region" description="Polar residues" evidence="7">
    <location>
        <begin position="252"/>
        <end position="273"/>
    </location>
</feature>
<feature type="compositionally biased region" description="Polar residues" evidence="7">
    <location>
        <begin position="193"/>
        <end position="213"/>
    </location>
</feature>
<dbReference type="PANTHER" id="PTHR47230">
    <property type="entry name" value="TIR DOMAIN-CONTAINING ADAPTER MOLECULE 1"/>
    <property type="match status" value="1"/>
</dbReference>
<reference evidence="9" key="1">
    <citation type="submission" date="2021-05" db="EMBL/GenBank/DDBJ databases">
        <authorList>
            <person name="Tigano A."/>
        </authorList>
    </citation>
    <scope>NUCLEOTIDE SEQUENCE</scope>
</reference>
<sequence length="576" mass="64107">MIHDESDNRGTGLRDVFDVLEKVPSERLLSLSLQLGDTPEDCIVQALCLFILRRGAHALNKLQMLGDNSLAKHLAEKWRASGGKLEGFGVDCGDFRAQSGESLSVLARIFKVLYEKRLCDPLLRNLAYKRALSCDGLKTDNTDNLEYHQFREEAKVACGPAEWLFSNSDFKLESSPDPNRSLEDGDGTLRVSATQDRLSNSPCPLQESTSEPSYPSHLEISVPPTVSFRRDEASPETLQNPKPDHSIPTPGQAEQASWQPQQPELQLCSTGSPRSGPETGSGAEETLESTTSRLKSCFTLDQIPAELNNPSIEPRSARPSAASILLPKMPVSEGMRESQVDEEEEDERFYAFVILHAPEDAEVAESMREKLESVICCEGATFSEDFALFGKSTLRCVEDAINNSAFTFLLLTRNFNTKMLEMKTNIALINSINNRHKFNTVIPLLPRENCMPPQRVPLVLQTLVPLEEKRSFERKLQKSLSPAKIERQRRIWTQEQALRKKMREKAKLGFCAEQNLLLSSGSSLGQDAGDRGWWPPQHNIHIENAKYIMIGNDSKMTVDLGGGASKDGSGCAEEEQ</sequence>
<dbReference type="InterPro" id="IPR035897">
    <property type="entry name" value="Toll_tir_struct_dom_sf"/>
</dbReference>
<dbReference type="InterPro" id="IPR040886">
    <property type="entry name" value="TRIF_N"/>
</dbReference>
<keyword evidence="5" id="KW-0391">Immunity</keyword>
<dbReference type="GO" id="GO:0043123">
    <property type="term" value="P:positive regulation of canonical NF-kappaB signal transduction"/>
    <property type="evidence" value="ECO:0007669"/>
    <property type="project" value="TreeGrafter"/>
</dbReference>
<dbReference type="GO" id="GO:0035591">
    <property type="term" value="F:signaling adaptor activity"/>
    <property type="evidence" value="ECO:0007669"/>
    <property type="project" value="TreeGrafter"/>
</dbReference>
<dbReference type="GO" id="GO:0035666">
    <property type="term" value="P:TRIF-dependent toll-like receptor signaling pathway"/>
    <property type="evidence" value="ECO:0007669"/>
    <property type="project" value="InterPro"/>
</dbReference>
<dbReference type="OrthoDB" id="62956at2759"/>
<dbReference type="GO" id="GO:0005768">
    <property type="term" value="C:endosome"/>
    <property type="evidence" value="ECO:0007669"/>
    <property type="project" value="TreeGrafter"/>
</dbReference>
<dbReference type="InterPro" id="IPR000157">
    <property type="entry name" value="TIR_dom"/>
</dbReference>
<dbReference type="PROSITE" id="PS50104">
    <property type="entry name" value="TIR"/>
    <property type="match status" value="1"/>
</dbReference>
<proteinExistence type="predicted"/>
<keyword evidence="4" id="KW-0399">Innate immunity</keyword>